<accession>A0A166QL28</accession>
<evidence type="ECO:0000313" key="1">
    <source>
        <dbReference type="EMBL" id="KZN20451.1"/>
    </source>
</evidence>
<reference evidence="1 2" key="2">
    <citation type="journal article" date="2018" name="Nature">
        <title>Mutant phenotypes for thousands of bacterial genes of unknown function.</title>
        <authorList>
            <person name="Price M.N."/>
            <person name="Wetmore K.M."/>
            <person name="Waters R.J."/>
            <person name="Callaghan M."/>
            <person name="Ray J."/>
            <person name="Liu H."/>
            <person name="Kuehl J.V."/>
            <person name="Melnyk R.A."/>
            <person name="Lamson J.S."/>
            <person name="Suh Y."/>
            <person name="Carlson H.K."/>
            <person name="Esquivel Z."/>
            <person name="Sadeeshkumar H."/>
            <person name="Chakraborty R."/>
            <person name="Zane G.M."/>
            <person name="Rubin B.E."/>
            <person name="Wall J.D."/>
            <person name="Visel A."/>
            <person name="Bristow J."/>
            <person name="Blow M.J."/>
            <person name="Arkin A.P."/>
            <person name="Deutschbauer A.M."/>
        </authorList>
    </citation>
    <scope>NUCLEOTIDE SEQUENCE [LARGE SCALE GENOMIC DNA]</scope>
    <source>
        <strain evidence="1 2">FW300-N1B4</strain>
    </source>
</reference>
<protein>
    <recommendedName>
        <fullName evidence="3">Peptidase C39 domain-containing protein</fullName>
    </recommendedName>
</protein>
<sequence length="161" mass="18360">MALAEWERSCRITKVTQEDHFGCGVACLAMVAKTDYASARLTFLSYGLGSEHRRNGKAPFASNFAELILVLGEHGLDARMQRWKGWDQFDGIGIIKVKCGAGARKNDWHWVVAEKHDLFDVVIHDPDYPLPCFREHSPEGVQCHPFDSYEPHGNWISFRQR</sequence>
<organism evidence="1 2">
    <name type="scientific">Pseudomonas fluorescens</name>
    <dbReference type="NCBI Taxonomy" id="294"/>
    <lineage>
        <taxon>Bacteria</taxon>
        <taxon>Pseudomonadati</taxon>
        <taxon>Pseudomonadota</taxon>
        <taxon>Gammaproteobacteria</taxon>
        <taxon>Pseudomonadales</taxon>
        <taxon>Pseudomonadaceae</taxon>
        <taxon>Pseudomonas</taxon>
    </lineage>
</organism>
<proteinExistence type="predicted"/>
<dbReference type="Gene3D" id="3.90.70.10">
    <property type="entry name" value="Cysteine proteinases"/>
    <property type="match status" value="1"/>
</dbReference>
<dbReference type="EMBL" id="LUKJ01000002">
    <property type="protein sequence ID" value="KZN20451.1"/>
    <property type="molecule type" value="Genomic_DNA"/>
</dbReference>
<reference evidence="2" key="1">
    <citation type="submission" date="2016-03" db="EMBL/GenBank/DDBJ databases">
        <authorList>
            <person name="Ray J."/>
            <person name="Price M."/>
            <person name="Deutschbauer A."/>
        </authorList>
    </citation>
    <scope>NUCLEOTIDE SEQUENCE [LARGE SCALE GENOMIC DNA]</scope>
    <source>
        <strain evidence="2">FW300-N1B4</strain>
    </source>
</reference>
<dbReference type="AlphaFoldDB" id="A0A166QL28"/>
<evidence type="ECO:0000313" key="2">
    <source>
        <dbReference type="Proteomes" id="UP000076489"/>
    </source>
</evidence>
<evidence type="ECO:0008006" key="3">
    <source>
        <dbReference type="Google" id="ProtNLM"/>
    </source>
</evidence>
<dbReference type="OrthoDB" id="7024905at2"/>
<name>A0A166QL28_PSEFL</name>
<gene>
    <name evidence="1" type="ORF">A1D17_02610</name>
</gene>
<comment type="caution">
    <text evidence="1">The sequence shown here is derived from an EMBL/GenBank/DDBJ whole genome shotgun (WGS) entry which is preliminary data.</text>
</comment>
<dbReference type="Proteomes" id="UP000076489">
    <property type="component" value="Unassembled WGS sequence"/>
</dbReference>
<dbReference type="RefSeq" id="WP_063340495.1">
    <property type="nucleotide sequence ID" value="NZ_LUKJ01000002.1"/>
</dbReference>